<evidence type="ECO:0000313" key="2">
    <source>
        <dbReference type="EMBL" id="MCF7569568.1"/>
    </source>
</evidence>
<sequence length="123" mass="14768">MSYVFVSCSMAYSLDFRQQVFKVKQKEQLTFQELSYRFGIPIKTLFRWQQHIEPKTNRIKPSTKIDMEVLREDIQNYPDCYQYERAKIFGVSQSAIFYALQRLVDFELFNVCLFDTYANSENI</sequence>
<proteinExistence type="predicted"/>
<dbReference type="Proteomes" id="UP001199795">
    <property type="component" value="Unassembled WGS sequence"/>
</dbReference>
<evidence type="ECO:0000313" key="3">
    <source>
        <dbReference type="Proteomes" id="UP001199795"/>
    </source>
</evidence>
<dbReference type="RefSeq" id="WP_237240896.1">
    <property type="nucleotide sequence ID" value="NZ_JAKKDU010000022.1"/>
</dbReference>
<protein>
    <submittedName>
        <fullName evidence="2">IS630 transposase-related protein</fullName>
    </submittedName>
</protein>
<keyword evidence="3" id="KW-1185">Reference proteome</keyword>
<dbReference type="Pfam" id="PF01710">
    <property type="entry name" value="HTH_Tnp_IS630"/>
    <property type="match status" value="1"/>
</dbReference>
<dbReference type="InterPro" id="IPR002622">
    <property type="entry name" value="Transposase_14"/>
</dbReference>
<dbReference type="EMBL" id="JAKKDU010000022">
    <property type="protein sequence ID" value="MCF7569568.1"/>
    <property type="molecule type" value="Genomic_DNA"/>
</dbReference>
<dbReference type="AlphaFoldDB" id="A0AAE3ERG9"/>
<feature type="domain" description="Transposase Synechocystis PCC 6803" evidence="1">
    <location>
        <begin position="10"/>
        <end position="103"/>
    </location>
</feature>
<comment type="caution">
    <text evidence="2">The sequence shown here is derived from an EMBL/GenBank/DDBJ whole genome shotgun (WGS) entry which is preliminary data.</text>
</comment>
<gene>
    <name evidence="2" type="ORF">L3X37_14560</name>
</gene>
<organism evidence="2 3">
    <name type="scientific">Wocania arenilitoris</name>
    <dbReference type="NCBI Taxonomy" id="2044858"/>
    <lineage>
        <taxon>Bacteria</taxon>
        <taxon>Pseudomonadati</taxon>
        <taxon>Bacteroidota</taxon>
        <taxon>Flavobacteriia</taxon>
        <taxon>Flavobacteriales</taxon>
        <taxon>Flavobacteriaceae</taxon>
        <taxon>Wocania</taxon>
    </lineage>
</organism>
<evidence type="ECO:0000259" key="1">
    <source>
        <dbReference type="Pfam" id="PF01710"/>
    </source>
</evidence>
<name>A0AAE3ERG9_9FLAO</name>
<reference evidence="2" key="1">
    <citation type="submission" date="2022-01" db="EMBL/GenBank/DDBJ databases">
        <title>Draft genome sequence of Sabulilitoribacter arenilitoris KCTC 52401.</title>
        <authorList>
            <person name="Oh J.-S."/>
        </authorList>
    </citation>
    <scope>NUCLEOTIDE SEQUENCE</scope>
    <source>
        <strain evidence="2">HMF6543</strain>
    </source>
</reference>
<accession>A0AAE3ERG9</accession>